<dbReference type="InterPro" id="IPR050540">
    <property type="entry name" value="F-actin_Monoox_Mical"/>
</dbReference>
<keyword evidence="7" id="KW-1185">Reference proteome</keyword>
<dbReference type="Gene3D" id="3.50.50.60">
    <property type="entry name" value="FAD/NAD(P)-binding domain"/>
    <property type="match status" value="1"/>
</dbReference>
<comment type="subcellular location">
    <subcellularLocation>
        <location evidence="1">Cytoplasm</location>
    </subcellularLocation>
</comment>
<organism evidence="6 7">
    <name type="scientific">Holothuria leucospilota</name>
    <name type="common">Black long sea cucumber</name>
    <name type="synonym">Mertensiothuria leucospilota</name>
    <dbReference type="NCBI Taxonomy" id="206669"/>
    <lineage>
        <taxon>Eukaryota</taxon>
        <taxon>Metazoa</taxon>
        <taxon>Echinodermata</taxon>
        <taxon>Eleutherozoa</taxon>
        <taxon>Echinozoa</taxon>
        <taxon>Holothuroidea</taxon>
        <taxon>Aspidochirotacea</taxon>
        <taxon>Aspidochirotida</taxon>
        <taxon>Holothuriidae</taxon>
        <taxon>Holothuria</taxon>
    </lineage>
</organism>
<reference evidence="6" key="1">
    <citation type="submission" date="2021-10" db="EMBL/GenBank/DDBJ databases">
        <title>Tropical sea cucumber genome reveals ecological adaptation and Cuvierian tubules defense mechanism.</title>
        <authorList>
            <person name="Chen T."/>
        </authorList>
    </citation>
    <scope>NUCLEOTIDE SEQUENCE</scope>
    <source>
        <strain evidence="6">Nanhai2018</strain>
        <tissue evidence="6">Muscle</tissue>
    </source>
</reference>
<dbReference type="GO" id="GO:0005737">
    <property type="term" value="C:cytoplasm"/>
    <property type="evidence" value="ECO:0007669"/>
    <property type="project" value="UniProtKB-SubCell"/>
</dbReference>
<dbReference type="EMBL" id="JAIZAY010000012">
    <property type="protein sequence ID" value="KAJ8032017.1"/>
    <property type="molecule type" value="Genomic_DNA"/>
</dbReference>
<feature type="compositionally biased region" description="Basic residues" evidence="3">
    <location>
        <begin position="557"/>
        <end position="575"/>
    </location>
</feature>
<feature type="domain" description="[F-actin]-monooxygenase MICAL1-3-like Rossman" evidence="5">
    <location>
        <begin position="246"/>
        <end position="375"/>
    </location>
</feature>
<evidence type="ECO:0000259" key="5">
    <source>
        <dbReference type="Pfam" id="PF25413"/>
    </source>
</evidence>
<dbReference type="Proteomes" id="UP001152320">
    <property type="component" value="Chromosome 12"/>
</dbReference>
<dbReference type="PANTHER" id="PTHR23167">
    <property type="entry name" value="CALPONIN HOMOLOGY DOMAIN-CONTAINING PROTEIN DDB_G0272472-RELATED"/>
    <property type="match status" value="1"/>
</dbReference>
<feature type="compositionally biased region" description="Basic residues" evidence="3">
    <location>
        <begin position="747"/>
        <end position="761"/>
    </location>
</feature>
<feature type="compositionally biased region" description="Basic and acidic residues" evidence="3">
    <location>
        <begin position="488"/>
        <end position="509"/>
    </location>
</feature>
<dbReference type="InterPro" id="IPR057494">
    <property type="entry name" value="Rossman_Mical"/>
</dbReference>
<gene>
    <name evidence="6" type="ORF">HOLleu_25417</name>
</gene>
<accession>A0A9Q1BSK6</accession>
<dbReference type="InterPro" id="IPR036188">
    <property type="entry name" value="FAD/NAD-bd_sf"/>
</dbReference>
<name>A0A9Q1BSK6_HOLLE</name>
<dbReference type="Pfam" id="PF01494">
    <property type="entry name" value="FAD_binding_3"/>
    <property type="match status" value="1"/>
</dbReference>
<evidence type="ECO:0000313" key="6">
    <source>
        <dbReference type="EMBL" id="KAJ8032017.1"/>
    </source>
</evidence>
<protein>
    <submittedName>
        <fullName evidence="6">Protein-methionine sulfoxide oxidase mical2b</fullName>
    </submittedName>
</protein>
<dbReference type="PRINTS" id="PR00420">
    <property type="entry name" value="RNGMNOXGNASE"/>
</dbReference>
<feature type="compositionally biased region" description="Polar residues" evidence="3">
    <location>
        <begin position="690"/>
        <end position="708"/>
    </location>
</feature>
<dbReference type="InterPro" id="IPR002938">
    <property type="entry name" value="FAD-bd"/>
</dbReference>
<feature type="compositionally biased region" description="Basic and acidic residues" evidence="3">
    <location>
        <begin position="673"/>
        <end position="684"/>
    </location>
</feature>
<dbReference type="Pfam" id="PF25413">
    <property type="entry name" value="Rossman_Mical"/>
    <property type="match status" value="1"/>
</dbReference>
<evidence type="ECO:0000256" key="3">
    <source>
        <dbReference type="SAM" id="MobiDB-lite"/>
    </source>
</evidence>
<evidence type="ECO:0000256" key="2">
    <source>
        <dbReference type="ARBA" id="ARBA00022490"/>
    </source>
</evidence>
<dbReference type="PANTHER" id="PTHR23167:SF54">
    <property type="entry name" value="[F-ACTIN]-MONOOXYGENASE MICAL"/>
    <property type="match status" value="1"/>
</dbReference>
<comment type="caution">
    <text evidence="6">The sequence shown here is derived from an EMBL/GenBank/DDBJ whole genome shotgun (WGS) entry which is preliminary data.</text>
</comment>
<feature type="compositionally biased region" description="Basic residues" evidence="3">
    <location>
        <begin position="717"/>
        <end position="734"/>
    </location>
</feature>
<dbReference type="SUPFAM" id="SSF51905">
    <property type="entry name" value="FAD/NAD(P)-binding domain"/>
    <property type="match status" value="1"/>
</dbReference>
<feature type="compositionally biased region" description="Basic and acidic residues" evidence="3">
    <location>
        <begin position="539"/>
        <end position="556"/>
    </location>
</feature>
<sequence>MAGQTPGGRPSRSSEGRSSFDKFVEAENLIETCEAFDELCGADEDFTSDKPFHEQLKNKVQFSSWKAGELLKEIDKIANKKVYNKGKACTDTKVLIIGAGPCGLRAAIELALLGAKVVLIEKRSSFTRNNVLYLWRYLITDLTNLGAKKFYGRFGTGDINHISIIKLQTILLKVALLVGVEVHYNVEFVSLDEKPKSESFIEEGWRANLKPKDHEISKYEFNVIIAADGRQNTLPDFTWKESSRRLAIGITTNYVNKQSQKDANTKEISGKSYIYDQEFFQGLKDAHNIDLENIVYYKDETHYFVMTAKKQSLIEKGVIKKDCPDVDSLLASSNVNQKSLQKYATEAALYATEGKLPTEEFALNHNGKPDIAMFDFTSRKQATKAVIAREVDGKTLLMAVVGDSLKEPFWPEGTGCALGFLGVFDTVWMIRSVATEDRTLEEALHDREVIYKLLSNTKQEDLNKNYSQYTIDPRTRYTSQVAQNKELYKEEPKRPEFRRNSSFEIEQPRNRTVSEIVQREQVPSGSRRRLKSTAFSMKKSKEGGEEAVKQLEDMKKDGKKGKKKEQKSLKKKEKKPKAEKEETVKDKKPKDKEQKDKKEKKQKDEKKEKEQNDKTKEKEQKDKKKEKAEEKKKDKSEKSKKEQKNKKPEGNKKTKPDMYRKLKEEDANLSWQEKSRSLNRREFDFGATISKFQNDTSNVESPTRTSAVVEQEEPAKQKKRRRWNPFRWLKKSKKHKDDTDDTDGKNKKEKKSKKKKSKKEKKTKEEKKVDLADNKTKVDDRSEKGKVNPHGDDVSRKSEKDEMDGGHHQGYETMSSSDEKLPKKSKSERGLLKRLKSGKGKHSDYNSLQMEIETQRPIGS</sequence>
<evidence type="ECO:0000256" key="1">
    <source>
        <dbReference type="ARBA" id="ARBA00004496"/>
    </source>
</evidence>
<feature type="compositionally biased region" description="Basic and acidic residues" evidence="3">
    <location>
        <begin position="735"/>
        <end position="746"/>
    </location>
</feature>
<feature type="compositionally biased region" description="Basic and acidic residues" evidence="3">
    <location>
        <begin position="576"/>
        <end position="666"/>
    </location>
</feature>
<evidence type="ECO:0000259" key="4">
    <source>
        <dbReference type="Pfam" id="PF01494"/>
    </source>
</evidence>
<dbReference type="OrthoDB" id="20799at2759"/>
<proteinExistence type="predicted"/>
<feature type="compositionally biased region" description="Basic and acidic residues" evidence="3">
    <location>
        <begin position="817"/>
        <end position="831"/>
    </location>
</feature>
<feature type="region of interest" description="Disordered" evidence="3">
    <location>
        <begin position="488"/>
        <end position="860"/>
    </location>
</feature>
<evidence type="ECO:0000313" key="7">
    <source>
        <dbReference type="Proteomes" id="UP001152320"/>
    </source>
</evidence>
<keyword evidence="2" id="KW-0963">Cytoplasm</keyword>
<feature type="compositionally biased region" description="Basic and acidic residues" evidence="3">
    <location>
        <begin position="762"/>
        <end position="810"/>
    </location>
</feature>
<dbReference type="AlphaFoldDB" id="A0A9Q1BSK6"/>
<feature type="domain" description="FAD-binding" evidence="4">
    <location>
        <begin position="91"/>
        <end position="128"/>
    </location>
</feature>
<dbReference type="GO" id="GO:0071949">
    <property type="term" value="F:FAD binding"/>
    <property type="evidence" value="ECO:0007669"/>
    <property type="project" value="InterPro"/>
</dbReference>